<evidence type="ECO:0000313" key="11">
    <source>
        <dbReference type="EMBL" id="KAL0840971.1"/>
    </source>
</evidence>
<dbReference type="NCBIfam" id="TIGR00041">
    <property type="entry name" value="DTMP_kinase"/>
    <property type="match status" value="1"/>
</dbReference>
<dbReference type="AlphaFoldDB" id="A0ABD0TC60"/>
<evidence type="ECO:0000313" key="12">
    <source>
        <dbReference type="EMBL" id="KAL0892793.1"/>
    </source>
</evidence>
<comment type="caution">
    <text evidence="11">The sequence shown here is derived from an EMBL/GenBank/DDBJ whole genome shotgun (WGS) entry which is preliminary data.</text>
</comment>
<dbReference type="FunFam" id="3.40.50.300:FF:000679">
    <property type="entry name" value="Thymidylate kinase"/>
    <property type="match status" value="1"/>
</dbReference>
<dbReference type="CDD" id="cd01672">
    <property type="entry name" value="TMPK"/>
    <property type="match status" value="1"/>
</dbReference>
<evidence type="ECO:0000256" key="5">
    <source>
        <dbReference type="ARBA" id="ARBA00022679"/>
    </source>
</evidence>
<evidence type="ECO:0000256" key="7">
    <source>
        <dbReference type="ARBA" id="ARBA00022741"/>
    </source>
</evidence>
<proteinExistence type="inferred from homology"/>
<evidence type="ECO:0000256" key="4">
    <source>
        <dbReference type="ARBA" id="ARBA00017144"/>
    </source>
</evidence>
<dbReference type="SUPFAM" id="SSF52540">
    <property type="entry name" value="P-loop containing nucleoside triphosphate hydrolases"/>
    <property type="match status" value="1"/>
</dbReference>
<dbReference type="EMBL" id="JBEDNZ010000006">
    <property type="protein sequence ID" value="KAL0840971.1"/>
    <property type="molecule type" value="Genomic_DNA"/>
</dbReference>
<dbReference type="GO" id="GO:0004798">
    <property type="term" value="F:dTMP kinase activity"/>
    <property type="evidence" value="ECO:0007669"/>
    <property type="project" value="UniProtKB-EC"/>
</dbReference>
<dbReference type="EC" id="2.7.4.9" evidence="3"/>
<evidence type="ECO:0000256" key="6">
    <source>
        <dbReference type="ARBA" id="ARBA00022727"/>
    </source>
</evidence>
<comment type="pathway">
    <text evidence="1">Pyrimidine metabolism; dTTP biosynthesis.</text>
</comment>
<evidence type="ECO:0000313" key="13">
    <source>
        <dbReference type="Proteomes" id="UP001549920"/>
    </source>
</evidence>
<dbReference type="EMBL" id="JBEUOH010000006">
    <property type="protein sequence ID" value="KAL0892793.1"/>
    <property type="molecule type" value="Genomic_DNA"/>
</dbReference>
<gene>
    <name evidence="12" type="ORF">ABMA27_014493</name>
    <name evidence="11" type="ORF">ABMA28_014758</name>
</gene>
<dbReference type="PANTHER" id="PTHR10344">
    <property type="entry name" value="THYMIDYLATE KINASE"/>
    <property type="match status" value="1"/>
</dbReference>
<dbReference type="Proteomes" id="UP001549921">
    <property type="component" value="Unassembled WGS sequence"/>
</dbReference>
<keyword evidence="13" id="KW-1185">Reference proteome</keyword>
<accession>A0ABD0TC60</accession>
<dbReference type="InterPro" id="IPR027417">
    <property type="entry name" value="P-loop_NTPase"/>
</dbReference>
<protein>
    <recommendedName>
        <fullName evidence="4">Thymidylate kinase</fullName>
        <ecNumber evidence="3">2.7.4.9</ecNumber>
    </recommendedName>
</protein>
<dbReference type="Gene3D" id="3.40.50.300">
    <property type="entry name" value="P-loop containing nucleotide triphosphate hydrolases"/>
    <property type="match status" value="1"/>
</dbReference>
<dbReference type="InterPro" id="IPR039430">
    <property type="entry name" value="Thymidylate_kin-like_dom"/>
</dbReference>
<feature type="domain" description="Thymidylate kinase-like" evidence="10">
    <location>
        <begin position="11"/>
        <end position="186"/>
    </location>
</feature>
<dbReference type="InterPro" id="IPR018095">
    <property type="entry name" value="Thymidylate_kin_CS"/>
</dbReference>
<sequence length="219" mass="24985">MKIRRGALIVVEGLDRTGKSTQCKALVDSLKKRDIKAEFTNFPARNTEIGKVIDSYLKSQNDLPDETIHLLFSANRWERAKEIMKTLEKGISVIVDRYCYSGVAFSAAKGLNIDWCKAPDVGLPKPDKVFFLTMPLESVQQRKGYGNERYEVLAFQKRVADMYIKLQDDSWDVIDANRTIESIEEELLEKALDVINDIKNKPVGRVWSPPSEVFELNVQ</sequence>
<reference evidence="13 14" key="1">
    <citation type="submission" date="2024-06" db="EMBL/GenBank/DDBJ databases">
        <title>A chromosome-level genome assembly of beet webworm, Loxostege sticticalis.</title>
        <authorList>
            <person name="Zhang Y."/>
        </authorList>
    </citation>
    <scope>NUCLEOTIDE SEQUENCE [LARGE SCALE GENOMIC DNA]</scope>
    <source>
        <strain evidence="12">AQ026</strain>
        <strain evidence="11">AQ028</strain>
        <tissue evidence="11">Male pupae</tissue>
        <tissue evidence="12">Whole body</tissue>
    </source>
</reference>
<dbReference type="GO" id="GO:0005524">
    <property type="term" value="F:ATP binding"/>
    <property type="evidence" value="ECO:0007669"/>
    <property type="project" value="UniProtKB-KW"/>
</dbReference>
<dbReference type="InterPro" id="IPR018094">
    <property type="entry name" value="Thymidylate_kinase"/>
</dbReference>
<evidence type="ECO:0000256" key="1">
    <source>
        <dbReference type="ARBA" id="ARBA00004992"/>
    </source>
</evidence>
<evidence type="ECO:0000259" key="10">
    <source>
        <dbReference type="Pfam" id="PF02223"/>
    </source>
</evidence>
<dbReference type="Proteomes" id="UP001549920">
    <property type="component" value="Unassembled WGS sequence"/>
</dbReference>
<name>A0ABD0TC60_LOXSC</name>
<organism evidence="11 14">
    <name type="scientific">Loxostege sticticalis</name>
    <name type="common">Beet webworm moth</name>
    <dbReference type="NCBI Taxonomy" id="481309"/>
    <lineage>
        <taxon>Eukaryota</taxon>
        <taxon>Metazoa</taxon>
        <taxon>Ecdysozoa</taxon>
        <taxon>Arthropoda</taxon>
        <taxon>Hexapoda</taxon>
        <taxon>Insecta</taxon>
        <taxon>Pterygota</taxon>
        <taxon>Neoptera</taxon>
        <taxon>Endopterygota</taxon>
        <taxon>Lepidoptera</taxon>
        <taxon>Glossata</taxon>
        <taxon>Ditrysia</taxon>
        <taxon>Pyraloidea</taxon>
        <taxon>Crambidae</taxon>
        <taxon>Pyraustinae</taxon>
        <taxon>Loxostege</taxon>
    </lineage>
</organism>
<keyword evidence="7" id="KW-0547">Nucleotide-binding</keyword>
<keyword evidence="6" id="KW-0545">Nucleotide biosynthesis</keyword>
<keyword evidence="8" id="KW-0418">Kinase</keyword>
<keyword evidence="9" id="KW-0067">ATP-binding</keyword>
<evidence type="ECO:0000256" key="9">
    <source>
        <dbReference type="ARBA" id="ARBA00022840"/>
    </source>
</evidence>
<evidence type="ECO:0000313" key="14">
    <source>
        <dbReference type="Proteomes" id="UP001549921"/>
    </source>
</evidence>
<evidence type="ECO:0000256" key="2">
    <source>
        <dbReference type="ARBA" id="ARBA00009776"/>
    </source>
</evidence>
<dbReference type="GO" id="GO:0009165">
    <property type="term" value="P:nucleotide biosynthetic process"/>
    <property type="evidence" value="ECO:0007669"/>
    <property type="project" value="UniProtKB-KW"/>
</dbReference>
<keyword evidence="5" id="KW-0808">Transferase</keyword>
<evidence type="ECO:0000256" key="8">
    <source>
        <dbReference type="ARBA" id="ARBA00022777"/>
    </source>
</evidence>
<dbReference type="HAMAP" id="MF_00165">
    <property type="entry name" value="Thymidylate_kinase"/>
    <property type="match status" value="1"/>
</dbReference>
<dbReference type="PROSITE" id="PS01331">
    <property type="entry name" value="THYMIDYLATE_KINASE"/>
    <property type="match status" value="1"/>
</dbReference>
<dbReference type="PANTHER" id="PTHR10344:SF1">
    <property type="entry name" value="THYMIDYLATE KINASE"/>
    <property type="match status" value="1"/>
</dbReference>
<dbReference type="Pfam" id="PF02223">
    <property type="entry name" value="Thymidylate_kin"/>
    <property type="match status" value="1"/>
</dbReference>
<evidence type="ECO:0000256" key="3">
    <source>
        <dbReference type="ARBA" id="ARBA00012980"/>
    </source>
</evidence>
<comment type="similarity">
    <text evidence="2">Belongs to the thymidylate kinase family.</text>
</comment>